<evidence type="ECO:0000313" key="11">
    <source>
        <dbReference type="Proteomes" id="UP000247150"/>
    </source>
</evidence>
<evidence type="ECO:0000256" key="6">
    <source>
        <dbReference type="ARBA" id="ARBA00023136"/>
    </source>
</evidence>
<protein>
    <submittedName>
        <fullName evidence="10">Peptide/nickel transport system permease protein</fullName>
    </submittedName>
</protein>
<evidence type="ECO:0000256" key="2">
    <source>
        <dbReference type="ARBA" id="ARBA00022448"/>
    </source>
</evidence>
<dbReference type="GO" id="GO:0005886">
    <property type="term" value="C:plasma membrane"/>
    <property type="evidence" value="ECO:0007669"/>
    <property type="project" value="UniProtKB-SubCell"/>
</dbReference>
<keyword evidence="6 8" id="KW-0472">Membrane</keyword>
<feature type="transmembrane region" description="Helical" evidence="8">
    <location>
        <begin position="189"/>
        <end position="211"/>
    </location>
</feature>
<accession>A0A2V2ZRD7</accession>
<dbReference type="PANTHER" id="PTHR43386">
    <property type="entry name" value="OLIGOPEPTIDE TRANSPORT SYSTEM PERMEASE PROTEIN APPC"/>
    <property type="match status" value="1"/>
</dbReference>
<proteinExistence type="inferred from homology"/>
<evidence type="ECO:0000256" key="7">
    <source>
        <dbReference type="ARBA" id="ARBA00024202"/>
    </source>
</evidence>
<evidence type="ECO:0000256" key="5">
    <source>
        <dbReference type="ARBA" id="ARBA00022989"/>
    </source>
</evidence>
<name>A0A2V2ZRD7_9BACI</name>
<keyword evidence="4 8" id="KW-0812">Transmembrane</keyword>
<evidence type="ECO:0000256" key="8">
    <source>
        <dbReference type="RuleBase" id="RU363032"/>
    </source>
</evidence>
<feature type="domain" description="ABC transmembrane type-1" evidence="9">
    <location>
        <begin position="68"/>
        <end position="257"/>
    </location>
</feature>
<dbReference type="RefSeq" id="WP_110065884.1">
    <property type="nucleotide sequence ID" value="NZ_QGTW01000009.1"/>
</dbReference>
<evidence type="ECO:0000259" key="9">
    <source>
        <dbReference type="PROSITE" id="PS50928"/>
    </source>
</evidence>
<feature type="transmembrane region" description="Helical" evidence="8">
    <location>
        <begin position="76"/>
        <end position="96"/>
    </location>
</feature>
<dbReference type="SUPFAM" id="SSF161098">
    <property type="entry name" value="MetI-like"/>
    <property type="match status" value="1"/>
</dbReference>
<dbReference type="InterPro" id="IPR000515">
    <property type="entry name" value="MetI-like"/>
</dbReference>
<keyword evidence="5 8" id="KW-1133">Transmembrane helix</keyword>
<dbReference type="InterPro" id="IPR035906">
    <property type="entry name" value="MetI-like_sf"/>
</dbReference>
<keyword evidence="2 8" id="KW-0813">Transport</keyword>
<dbReference type="EMBL" id="QGTW01000009">
    <property type="protein sequence ID" value="PWW26925.1"/>
    <property type="molecule type" value="Genomic_DNA"/>
</dbReference>
<comment type="subcellular location">
    <subcellularLocation>
        <location evidence="1 8">Cell membrane</location>
        <topology evidence="1 8">Multi-pass membrane protein</topology>
    </subcellularLocation>
</comment>
<dbReference type="AlphaFoldDB" id="A0A2V2ZRD7"/>
<feature type="transmembrane region" description="Helical" evidence="8">
    <location>
        <begin position="12"/>
        <end position="31"/>
    </location>
</feature>
<dbReference type="Gene3D" id="1.10.3720.10">
    <property type="entry name" value="MetI-like"/>
    <property type="match status" value="1"/>
</dbReference>
<dbReference type="CDD" id="cd06261">
    <property type="entry name" value="TM_PBP2"/>
    <property type="match status" value="1"/>
</dbReference>
<dbReference type="OrthoDB" id="9797472at2"/>
<evidence type="ECO:0000256" key="1">
    <source>
        <dbReference type="ARBA" id="ARBA00004651"/>
    </source>
</evidence>
<dbReference type="PANTHER" id="PTHR43386:SF1">
    <property type="entry name" value="D,D-DIPEPTIDE TRANSPORT SYSTEM PERMEASE PROTEIN DDPC-RELATED"/>
    <property type="match status" value="1"/>
</dbReference>
<sequence>MINRLRTTNSVILLMGLFLIAIIIAPFIAPFDPNQVNMADRLKPVSLEHFLGTDHLGRDVFSRILAGAQTTVGTSFLVLAISLILGVPIGLVSGFVGGRLDRILMRVVDAFMAFPDYIAAIILSGLLGPGIVNLVFAIVMVKWVGYARLARSTVLTEKQKDYILIAKVNGVGSMNILRRHMIPHVLGNVMVLATLDAGKIILMIASLSYIGLGAQPPTPEWGAMLNEAKAFFYNAPHLMLIPGLAIMVIVLVFNLFGDYLRDYYDVKNQNGGR</sequence>
<dbReference type="PROSITE" id="PS50928">
    <property type="entry name" value="ABC_TM1"/>
    <property type="match status" value="1"/>
</dbReference>
<dbReference type="NCBIfam" id="NF045474">
    <property type="entry name" value="Opp2C"/>
    <property type="match status" value="1"/>
</dbReference>
<evidence type="ECO:0000256" key="4">
    <source>
        <dbReference type="ARBA" id="ARBA00022692"/>
    </source>
</evidence>
<evidence type="ECO:0000313" key="10">
    <source>
        <dbReference type="EMBL" id="PWW26925.1"/>
    </source>
</evidence>
<comment type="similarity">
    <text evidence="7">Belongs to the binding-protein-dependent transport system permease family. OppBC subfamily.</text>
</comment>
<dbReference type="GO" id="GO:0055085">
    <property type="term" value="P:transmembrane transport"/>
    <property type="evidence" value="ECO:0007669"/>
    <property type="project" value="InterPro"/>
</dbReference>
<dbReference type="InterPro" id="IPR050366">
    <property type="entry name" value="BP-dependent_transpt_permease"/>
</dbReference>
<feature type="transmembrane region" description="Helical" evidence="8">
    <location>
        <begin position="117"/>
        <end position="141"/>
    </location>
</feature>
<dbReference type="Proteomes" id="UP000247150">
    <property type="component" value="Unassembled WGS sequence"/>
</dbReference>
<organism evidence="10 11">
    <name type="scientific">Cytobacillus oceanisediminis</name>
    <dbReference type="NCBI Taxonomy" id="665099"/>
    <lineage>
        <taxon>Bacteria</taxon>
        <taxon>Bacillati</taxon>
        <taxon>Bacillota</taxon>
        <taxon>Bacilli</taxon>
        <taxon>Bacillales</taxon>
        <taxon>Bacillaceae</taxon>
        <taxon>Cytobacillus</taxon>
    </lineage>
</organism>
<feature type="transmembrane region" description="Helical" evidence="8">
    <location>
        <begin position="231"/>
        <end position="257"/>
    </location>
</feature>
<comment type="caution">
    <text evidence="10">The sequence shown here is derived from an EMBL/GenBank/DDBJ whole genome shotgun (WGS) entry which is preliminary data.</text>
</comment>
<dbReference type="InterPro" id="IPR053385">
    <property type="entry name" value="ABC_transport_permease"/>
</dbReference>
<keyword evidence="3" id="KW-1003">Cell membrane</keyword>
<evidence type="ECO:0000256" key="3">
    <source>
        <dbReference type="ARBA" id="ARBA00022475"/>
    </source>
</evidence>
<dbReference type="Pfam" id="PF00528">
    <property type="entry name" value="BPD_transp_1"/>
    <property type="match status" value="1"/>
</dbReference>
<gene>
    <name evidence="10" type="ORF">DFO73_10991</name>
</gene>
<reference evidence="10 11" key="1">
    <citation type="submission" date="2018-05" db="EMBL/GenBank/DDBJ databases">
        <title>Freshwater and sediment microbial communities from various areas in North America, analyzing microbe dynamics in response to fracking.</title>
        <authorList>
            <person name="Lamendella R."/>
        </authorList>
    </citation>
    <scope>NUCLEOTIDE SEQUENCE [LARGE SCALE GENOMIC DNA]</scope>
    <source>
        <strain evidence="10 11">15_TX</strain>
    </source>
</reference>